<dbReference type="SMART" id="SM00347">
    <property type="entry name" value="HTH_MARR"/>
    <property type="match status" value="1"/>
</dbReference>
<dbReference type="InterPro" id="IPR000835">
    <property type="entry name" value="HTH_MarR-typ"/>
</dbReference>
<dbReference type="InterPro" id="IPR036390">
    <property type="entry name" value="WH_DNA-bd_sf"/>
</dbReference>
<accession>A0ABP7HYF9</accession>
<dbReference type="Proteomes" id="UP001501821">
    <property type="component" value="Unassembled WGS sequence"/>
</dbReference>
<dbReference type="PANTHER" id="PTHR33164">
    <property type="entry name" value="TRANSCRIPTIONAL REGULATOR, MARR FAMILY"/>
    <property type="match status" value="1"/>
</dbReference>
<comment type="caution">
    <text evidence="2">The sequence shown here is derived from an EMBL/GenBank/DDBJ whole genome shotgun (WGS) entry which is preliminary data.</text>
</comment>
<dbReference type="Gene3D" id="1.10.10.10">
    <property type="entry name" value="Winged helix-like DNA-binding domain superfamily/Winged helix DNA-binding domain"/>
    <property type="match status" value="1"/>
</dbReference>
<sequence length="148" mass="16706">MTTEEMETWRAVNRLLAHLPPALGSQLQCDAGLSHLEYYVLKGLSEQPDRTLRMSTLAALAHSELSRLSHLMRRLEERGLVRREPDRSDRRFTNAILTDAGLEHLTQAAPRHIALVRKLVFDVLDEDEQLALRNAAQKIVTGLKNGSC</sequence>
<name>A0ABP7HYF9_9ACTN</name>
<evidence type="ECO:0000259" key="1">
    <source>
        <dbReference type="PROSITE" id="PS50995"/>
    </source>
</evidence>
<dbReference type="PANTHER" id="PTHR33164:SF99">
    <property type="entry name" value="MARR FAMILY REGULATORY PROTEIN"/>
    <property type="match status" value="1"/>
</dbReference>
<dbReference type="Pfam" id="PF01047">
    <property type="entry name" value="MarR"/>
    <property type="match status" value="1"/>
</dbReference>
<feature type="domain" description="HTH marR-type" evidence="1">
    <location>
        <begin position="5"/>
        <end position="141"/>
    </location>
</feature>
<evidence type="ECO:0000313" key="3">
    <source>
        <dbReference type="Proteomes" id="UP001501821"/>
    </source>
</evidence>
<organism evidence="2 3">
    <name type="scientific">Nocardioides panacisoli</name>
    <dbReference type="NCBI Taxonomy" id="627624"/>
    <lineage>
        <taxon>Bacteria</taxon>
        <taxon>Bacillati</taxon>
        <taxon>Actinomycetota</taxon>
        <taxon>Actinomycetes</taxon>
        <taxon>Propionibacteriales</taxon>
        <taxon>Nocardioidaceae</taxon>
        <taxon>Nocardioides</taxon>
    </lineage>
</organism>
<keyword evidence="3" id="KW-1185">Reference proteome</keyword>
<dbReference type="PROSITE" id="PS50995">
    <property type="entry name" value="HTH_MARR_2"/>
    <property type="match status" value="1"/>
</dbReference>
<dbReference type="SUPFAM" id="SSF46785">
    <property type="entry name" value="Winged helix' DNA-binding domain"/>
    <property type="match status" value="1"/>
</dbReference>
<dbReference type="EMBL" id="BAABAH010000002">
    <property type="protein sequence ID" value="GAA3806646.1"/>
    <property type="molecule type" value="Genomic_DNA"/>
</dbReference>
<gene>
    <name evidence="2" type="ORF">GCM10022242_07060</name>
</gene>
<proteinExistence type="predicted"/>
<evidence type="ECO:0000313" key="2">
    <source>
        <dbReference type="EMBL" id="GAA3806646.1"/>
    </source>
</evidence>
<protein>
    <submittedName>
        <fullName evidence="2">MarR family winged helix-turn-helix transcriptional regulator</fullName>
    </submittedName>
</protein>
<reference evidence="3" key="1">
    <citation type="journal article" date="2019" name="Int. J. Syst. Evol. Microbiol.">
        <title>The Global Catalogue of Microorganisms (GCM) 10K type strain sequencing project: providing services to taxonomists for standard genome sequencing and annotation.</title>
        <authorList>
            <consortium name="The Broad Institute Genomics Platform"/>
            <consortium name="The Broad Institute Genome Sequencing Center for Infectious Disease"/>
            <person name="Wu L."/>
            <person name="Ma J."/>
        </authorList>
    </citation>
    <scope>NUCLEOTIDE SEQUENCE [LARGE SCALE GENOMIC DNA]</scope>
    <source>
        <strain evidence="3">JCM 16953</strain>
    </source>
</reference>
<dbReference type="InterPro" id="IPR039422">
    <property type="entry name" value="MarR/SlyA-like"/>
</dbReference>
<dbReference type="InterPro" id="IPR036388">
    <property type="entry name" value="WH-like_DNA-bd_sf"/>
</dbReference>